<reference evidence="2 3" key="2">
    <citation type="journal article" date="2016" name="Genome Announc.">
        <title>Complete Genome Sequence of Sphingopyxis macrogoltabida Strain 203N (NBRC 111659), a Polyethylene Glycol Degrader.</title>
        <authorList>
            <person name="Ohtsubo Y."/>
            <person name="Nonoyama S."/>
            <person name="Nagata Y."/>
            <person name="Numata M."/>
            <person name="Tsuchikane K."/>
            <person name="Hosoyama A."/>
            <person name="Yamazoe A."/>
            <person name="Tsuda M."/>
            <person name="Fujita N."/>
            <person name="Kawai F."/>
        </authorList>
    </citation>
    <scope>NUCLEOTIDE SEQUENCE [LARGE SCALE GENOMIC DNA]</scope>
    <source>
        <strain evidence="2 3">203N</strain>
    </source>
</reference>
<dbReference type="RefSeq" id="WP_054731635.1">
    <property type="nucleotide sequence ID" value="NZ_CP009429.1"/>
</dbReference>
<dbReference type="KEGG" id="smaz:LH19_21055"/>
<reference evidence="3" key="1">
    <citation type="submission" date="2015-11" db="EMBL/GenBank/DDBJ databases">
        <title>Complete genome sequence of a polyethylene-glycol degrader Sphingopyxis macrogoltabida 203N (NBRC 111659).</title>
        <authorList>
            <person name="Yoshiyuki O."/>
            <person name="Shouta N."/>
            <person name="Nagata Y."/>
            <person name="Numata M."/>
            <person name="Tsuchikane K."/>
            <person name="Hosoyama A."/>
            <person name="Yamazoe A."/>
            <person name="Tsuda M."/>
            <person name="Fujita N."/>
            <person name="Kawai F."/>
        </authorList>
    </citation>
    <scope>NUCLEOTIDE SEQUENCE [LARGE SCALE GENOMIC DNA]</scope>
    <source>
        <strain evidence="3">203N</strain>
    </source>
</reference>
<proteinExistence type="predicted"/>
<dbReference type="AlphaFoldDB" id="A0AAC9AXS2"/>
<gene>
    <name evidence="2" type="ORF">ATM17_21635</name>
</gene>
<dbReference type="EMBL" id="CP013344">
    <property type="protein sequence ID" value="AMU91621.1"/>
    <property type="molecule type" value="Genomic_DNA"/>
</dbReference>
<accession>A0AAC9AXS2</accession>
<dbReference type="InterPro" id="IPR024408">
    <property type="entry name" value="Muramidase"/>
</dbReference>
<name>A0AAC9AXS2_SPHMC</name>
<organism evidence="2 3">
    <name type="scientific">Sphingopyxis macrogoltabida</name>
    <name type="common">Sphingomonas macrogoltabidus</name>
    <dbReference type="NCBI Taxonomy" id="33050"/>
    <lineage>
        <taxon>Bacteria</taxon>
        <taxon>Pseudomonadati</taxon>
        <taxon>Pseudomonadota</taxon>
        <taxon>Alphaproteobacteria</taxon>
        <taxon>Sphingomonadales</taxon>
        <taxon>Sphingomonadaceae</taxon>
        <taxon>Sphingopyxis</taxon>
    </lineage>
</organism>
<evidence type="ECO:0000313" key="3">
    <source>
        <dbReference type="Proteomes" id="UP000076088"/>
    </source>
</evidence>
<evidence type="ECO:0000313" key="2">
    <source>
        <dbReference type="EMBL" id="AMU91621.1"/>
    </source>
</evidence>
<keyword evidence="3" id="KW-1185">Reference proteome</keyword>
<dbReference type="Proteomes" id="UP000076088">
    <property type="component" value="Chromosome"/>
</dbReference>
<sequence>MNLRDLQLWLNAHGASLVTDGLAGPATRSAILNTFVNLDAPAVTPQDIAQIAARLGGTPRQVAAVAKVESAGGGWDDAGRLKCLYERHYFWKRLRILIPLLSNPTPGGYTIDADRDGINDSWEKVADAAMRSPIAAFESASWGKFQIMGAHASADPARRDQVVYQGNAVEFVWWLTRSERNHYEALARFIEVNGLRGAFQRLSTNPDDCRAFARGYNGGGYEKGSYHRKLAEAMR</sequence>
<evidence type="ECO:0000259" key="1">
    <source>
        <dbReference type="Pfam" id="PF11860"/>
    </source>
</evidence>
<protein>
    <recommendedName>
        <fullName evidence="1">N-acetylmuramidase domain-containing protein</fullName>
    </recommendedName>
</protein>
<feature type="domain" description="N-acetylmuramidase" evidence="1">
    <location>
        <begin position="60"/>
        <end position="234"/>
    </location>
</feature>
<dbReference type="Pfam" id="PF11860">
    <property type="entry name" value="Muramidase"/>
    <property type="match status" value="1"/>
</dbReference>